<gene>
    <name evidence="5" type="ORF">PKNOH_S090551605</name>
</gene>
<dbReference type="VEuPathDB" id="PlasmoDB:PKA1H_020013000"/>
<name>A0A1Y3DQH5_PLAKN</name>
<accession>A0A1Y3DQH5</accession>
<dbReference type="EMBL" id="NETL01000023">
    <property type="protein sequence ID" value="OTN66500.1"/>
    <property type="molecule type" value="Genomic_DNA"/>
</dbReference>
<dbReference type="VEuPathDB" id="PlasmoDB:PKNH_0003200"/>
<feature type="compositionally biased region" description="Basic and acidic residues" evidence="1">
    <location>
        <begin position="550"/>
        <end position="564"/>
    </location>
</feature>
<feature type="region of interest" description="Disordered" evidence="1">
    <location>
        <begin position="331"/>
        <end position="355"/>
    </location>
</feature>
<sequence>MAAGAATATTSGPCSDQSNPERQQSEAIRKPLKDAWDKKLEELRQQWEQQQNAATSSARGTVQPVQGVTIPVPVKTEVEEMLKDLGPYVKWGEASSSAAKACGELRAPGEEKGGGKQTGNMKNVCKVFVQTVNWMGNLKKDGTEKNGGTKEEDWKQYLRCVVGYEFLLRVLLPKYEVEKFMKIIFDNMEKGGSEGKVPKGNSICSWVKVNDVREMEDLIGSQVQEWLNNAKRGKDGGGIEGFDNIIAWSRHEEGTPQMAEERAKRKGKTFQGDKIIDLLQAGVLNPLEILVDPLAAAKDCIEKAENNGKDEALCNRLKCIEEYLQKTTTTPATTAGAQAATMSSQPGGSSGGGSTPMWQQWMQEVLKDGNLKPNEDITEQLKEKLMGTWDDLKKRLDTGELGEIAGICSVAGELVNGRVMKDADVSLKTLCKAMVQVRYFTSALKKGRSRSEVNVEGDIKPHEWYPRCLVGMVALSEIYGDHCDLKGVVEKLGNTVDEKLEGRLKRGANSSYPDKCKSITSQDILLGKAILGNAIKTWVQDDRRKAEEYDNARKAARASGEKDPPNSSIGKMGGVVYDSESLCKGGGDRKSARTADEKKQQLKENTKSMAKLFGMNVDTTQSGAGGSAGGNPSNPFDALIDDKLTLQQEFIENVLKDAFDASSGQVDTNKINDVVKNITNASQQVQAENCIQKNSGDDKLCSRLDCMKHLWDNKSGKTSNAENFWNKDTGEVRKLWDELSGAIKEKGKNDQNECKTMDDGTGGSRTATDPEKRACNHLSAGFNKLKVQNSNGQDYPILSTNPLLRQTVGCFLLKEYAKKMKEDSTCVIDSGLKKAFENYNTSCTSNSGSCMECRWDEPLDSCNINTNGTTTSTKVTDKLKPVQTDINDAAKDNLTKINVMSTLCDYIMCAGPKWFKNNATPSGSSVTATKDWCDFWEKEGVKKTLQAMFQQIATEGKNEQTPITINAICQSFGDGNPDSVERKACNHIIAGLKYIDGIKPKGNVPTTSSSNDQDKELLDGAVACIALNLYADQIVKKSQEKCPIDEERINKMFRTWNQINNSSCNAVRSASKNNCFLCSRQSSDFKDCKLSVAETLIKTTSPQNGACNTDATEVKKKMEGFLNEDDPSKSIPKVKETLSTINKMDSFCSRMQCAAKQYAKNQNSGKPKTTLSWEEINDVVKEELTKLIGHITNEDKWKDVAALCGNVSSSTSNDTPGEEKAKQKACKLFASGLKHISEIKDDTNKDVVPLRKTMMCAALNLYADQLINKSTEQCPLDKQKMTDVIDATFLKSDAIMKNGGTSCSGVSNGTNSCFICTRHSPFPPCQIGSISTDKVKERMNELLEQKKSETKIDETLDKINSKDTFCTQIQCAIKQHYNKNKNKNGQSGVMTTPNWSEIENDAKGELSKLLGHMLQPSEQNAVTQYCQDYDWYTLGHKQSKTNKAACLLFAAGLKNIYVRGKGQVKGPSFEQTMGCLFLKEYAKQLKELAKKEKEYKVHPNCSVDSGINYAFSKSKNIMEEIRQCKENVNKDCFECKIDIDYDDCSIGNAKVGSEVNKMFEDPPNKNHMQQTLENTVCPILLTDILTPFLPLAPVSIGLSAMAYYLWKYFGPLGKGGARFRRSPAEIPGPSVQEQVLDHVQQDSSHEYRLVKERKPRSVPTRTKRSGRVNRRTIIEIHFEVLDECQKGDTQLNQKDFLELLVQEFMGSEFMEEEQVPKEEVLMEGVPLEGVPMESVPMERVPSLGSGFMV</sequence>
<dbReference type="InterPro" id="IPR024285">
    <property type="entry name" value="SICA_extracell_b"/>
</dbReference>
<evidence type="ECO:0000313" key="5">
    <source>
        <dbReference type="EMBL" id="OTN66500.1"/>
    </source>
</evidence>
<feature type="domain" description="Schizont-infected cell agglutination extracellular beta" evidence="2">
    <location>
        <begin position="902"/>
        <end position="1089"/>
    </location>
</feature>
<feature type="domain" description="Schizont-infected cell agglutination extracellular beta" evidence="2">
    <location>
        <begin position="1364"/>
        <end position="1546"/>
    </location>
</feature>
<evidence type="ECO:0000259" key="3">
    <source>
        <dbReference type="Pfam" id="PF12879"/>
    </source>
</evidence>
<feature type="domain" description="Schizont-infected cell agglutination extracellular beta" evidence="2">
    <location>
        <begin position="1146"/>
        <end position="1327"/>
    </location>
</feature>
<dbReference type="Proteomes" id="UP000195012">
    <property type="component" value="Unassembled WGS sequence"/>
</dbReference>
<feature type="region of interest" description="Disordered" evidence="1">
    <location>
        <begin position="1"/>
        <end position="36"/>
    </location>
</feature>
<feature type="compositionally biased region" description="Low complexity" evidence="1">
    <location>
        <begin position="331"/>
        <end position="347"/>
    </location>
</feature>
<feature type="domain" description="Schizont-infected cell agglutination C-terminal" evidence="3">
    <location>
        <begin position="1607"/>
        <end position="1748"/>
    </location>
</feature>
<reference evidence="5 6" key="1">
    <citation type="submission" date="2017-05" db="EMBL/GenBank/DDBJ databases">
        <title>PacBio assembly of a Plasmodium knowlesi genome sequence with Hi-C correction and manual annotation of the SICAvar gene family.</title>
        <authorList>
            <person name="Lapp S.A."/>
            <person name="Geraldo J.A."/>
            <person name="Chien J.-T."/>
            <person name="Ay F."/>
            <person name="Pakala S.B."/>
            <person name="Batugedara G."/>
            <person name="Humphrey J.C."/>
            <person name="Debarry J.D."/>
            <person name="Le Roch K.G."/>
            <person name="Galinski M.R."/>
            <person name="Kissinger J.C."/>
        </authorList>
    </citation>
    <scope>NUCLEOTIDE SEQUENCE [LARGE SCALE GENOMIC DNA]</scope>
    <source>
        <strain evidence="6">Malayan Strain Pk1 (A+)</strain>
    </source>
</reference>
<comment type="caution">
    <text evidence="5">The sequence shown here is derived from an EMBL/GenBank/DDBJ whole genome shotgun (WGS) entry which is preliminary data.</text>
</comment>
<feature type="domain" description="Schizont-infected cell agglutination extracellular beta" evidence="2">
    <location>
        <begin position="699"/>
        <end position="864"/>
    </location>
</feature>
<feature type="region of interest" description="Disordered" evidence="1">
    <location>
        <begin position="550"/>
        <end position="574"/>
    </location>
</feature>
<dbReference type="InterPro" id="IPR024288">
    <property type="entry name" value="SICA_C"/>
</dbReference>
<feature type="domain" description="Schizont-infected cell agglutination extracellular alpha" evidence="4">
    <location>
        <begin position="42"/>
        <end position="226"/>
    </location>
</feature>
<dbReference type="VEuPathDB" id="PlasmoDB:PKNH_1459200"/>
<feature type="region of interest" description="Disordered" evidence="1">
    <location>
        <begin position="747"/>
        <end position="769"/>
    </location>
</feature>
<dbReference type="VEuPathDB" id="PlasmoDB:PKNH_0000400"/>
<feature type="compositionally biased region" description="Low complexity" evidence="1">
    <location>
        <begin position="1"/>
        <end position="10"/>
    </location>
</feature>
<feature type="domain" description="Schizont-infected cell agglutination extracellular alpha" evidence="4">
    <location>
        <begin position="357"/>
        <end position="538"/>
    </location>
</feature>
<dbReference type="Pfam" id="PF12879">
    <property type="entry name" value="SICA_C"/>
    <property type="match status" value="1"/>
</dbReference>
<proteinExistence type="predicted"/>
<protein>
    <submittedName>
        <fullName evidence="5">SICAvar type I</fullName>
    </submittedName>
</protein>
<dbReference type="InterPro" id="IPR024290">
    <property type="entry name" value="SICA_extracell_a"/>
</dbReference>
<dbReference type="VEuPathDB" id="PlasmoDB:PKA1H_020012900"/>
<dbReference type="VEuPathDB" id="PlasmoDB:PKNOH_S090551605"/>
<feature type="compositionally biased region" description="Basic and acidic residues" evidence="1">
    <location>
        <begin position="747"/>
        <end position="758"/>
    </location>
</feature>
<feature type="compositionally biased region" description="Basic and acidic residues" evidence="1">
    <location>
        <begin position="23"/>
        <end position="36"/>
    </location>
</feature>
<evidence type="ECO:0000256" key="1">
    <source>
        <dbReference type="SAM" id="MobiDB-lite"/>
    </source>
</evidence>
<dbReference type="Pfam" id="PF12878">
    <property type="entry name" value="SICA_beta"/>
    <property type="match status" value="4"/>
</dbReference>
<dbReference type="Pfam" id="PF12887">
    <property type="entry name" value="SICA_alpha"/>
    <property type="match status" value="2"/>
</dbReference>
<evidence type="ECO:0000259" key="4">
    <source>
        <dbReference type="Pfam" id="PF12887"/>
    </source>
</evidence>
<organism evidence="5 6">
    <name type="scientific">Plasmodium knowlesi</name>
    <dbReference type="NCBI Taxonomy" id="5850"/>
    <lineage>
        <taxon>Eukaryota</taxon>
        <taxon>Sar</taxon>
        <taxon>Alveolata</taxon>
        <taxon>Apicomplexa</taxon>
        <taxon>Aconoidasida</taxon>
        <taxon>Haemosporida</taxon>
        <taxon>Plasmodiidae</taxon>
        <taxon>Plasmodium</taxon>
        <taxon>Plasmodium (Plasmodium)</taxon>
    </lineage>
</organism>
<evidence type="ECO:0000313" key="6">
    <source>
        <dbReference type="Proteomes" id="UP000195012"/>
    </source>
</evidence>
<feature type="compositionally biased region" description="Polar residues" evidence="1">
    <location>
        <begin position="11"/>
        <end position="22"/>
    </location>
</feature>
<evidence type="ECO:0000259" key="2">
    <source>
        <dbReference type="Pfam" id="PF12878"/>
    </source>
</evidence>